<organism evidence="1 2">
    <name type="scientific">Allacma fusca</name>
    <dbReference type="NCBI Taxonomy" id="39272"/>
    <lineage>
        <taxon>Eukaryota</taxon>
        <taxon>Metazoa</taxon>
        <taxon>Ecdysozoa</taxon>
        <taxon>Arthropoda</taxon>
        <taxon>Hexapoda</taxon>
        <taxon>Collembola</taxon>
        <taxon>Symphypleona</taxon>
        <taxon>Sminthuridae</taxon>
        <taxon>Allacma</taxon>
    </lineage>
</organism>
<sequence length="220" mass="24654">MTTFFQFTIDEDIRAVIENQDTLVRAQDLASVLIPLSDAFFKLQNDTATIADAVSCWLALMNNPEISSFYKDKIQMTFNEGVTPMAIAAYLLHPVYRGQNMLSELQEIGRMWLLDRNPMFVVGQAALERADTTYFPSSFLNSVVAKQMAPAVWWENAGKWPAIPEGLMNLAISLMVLPASTSTVDQCCNTIGNIMSTHKKKLGLDKALKLCNAYFSLRRK</sequence>
<dbReference type="OrthoDB" id="7684415at2759"/>
<comment type="caution">
    <text evidence="1">The sequence shown here is derived from an EMBL/GenBank/DDBJ whole genome shotgun (WGS) entry which is preliminary data.</text>
</comment>
<gene>
    <name evidence="1" type="ORF">AFUS01_LOCUS15969</name>
</gene>
<name>A0A8J2JUU9_9HEXA</name>
<accession>A0A8J2JUU9</accession>
<evidence type="ECO:0000313" key="1">
    <source>
        <dbReference type="EMBL" id="CAG7727110.1"/>
    </source>
</evidence>
<evidence type="ECO:0008006" key="3">
    <source>
        <dbReference type="Google" id="ProtNLM"/>
    </source>
</evidence>
<dbReference type="AlphaFoldDB" id="A0A8J2JUU9"/>
<proteinExistence type="predicted"/>
<dbReference type="EMBL" id="CAJVCH010144011">
    <property type="protein sequence ID" value="CAG7727110.1"/>
    <property type="molecule type" value="Genomic_DNA"/>
</dbReference>
<protein>
    <recommendedName>
        <fullName evidence="3">HAT C-terminal dimerisation domain-containing protein</fullName>
    </recommendedName>
</protein>
<reference evidence="1" key="1">
    <citation type="submission" date="2021-06" db="EMBL/GenBank/DDBJ databases">
        <authorList>
            <person name="Hodson N. C."/>
            <person name="Mongue J. A."/>
            <person name="Jaron S. K."/>
        </authorList>
    </citation>
    <scope>NUCLEOTIDE SEQUENCE</scope>
</reference>
<evidence type="ECO:0000313" key="2">
    <source>
        <dbReference type="Proteomes" id="UP000708208"/>
    </source>
</evidence>
<keyword evidence="2" id="KW-1185">Reference proteome</keyword>
<dbReference type="Proteomes" id="UP000708208">
    <property type="component" value="Unassembled WGS sequence"/>
</dbReference>